<dbReference type="InterPro" id="IPR000835">
    <property type="entry name" value="HTH_MarR-typ"/>
</dbReference>
<sequence length="164" mass="18380">MDELDRIQQAWATEMPTLNTDSMALIGRLQILHKRLTNAMSPNFRQYGLTDAGFDVLATLRRSGIPYQLTPNQLLGQTLITSGSLTSRLQSLEKQGFVSRHPAAADKRSIVVSLTESGKKVIEQLLVKHVETQQQLLSGLSAHEQQQLISLMRNWLNVTTEQDL</sequence>
<gene>
    <name evidence="5" type="ORF">JAO78_006050</name>
</gene>
<evidence type="ECO:0000256" key="2">
    <source>
        <dbReference type="ARBA" id="ARBA00023125"/>
    </source>
</evidence>
<evidence type="ECO:0000313" key="5">
    <source>
        <dbReference type="EMBL" id="MCB5226372.1"/>
    </source>
</evidence>
<dbReference type="InterPro" id="IPR036390">
    <property type="entry name" value="WH_DNA-bd_sf"/>
</dbReference>
<dbReference type="RefSeq" id="WP_226750466.1">
    <property type="nucleotide sequence ID" value="NZ_JAEINI020000003.1"/>
</dbReference>
<dbReference type="PANTHER" id="PTHR42756">
    <property type="entry name" value="TRANSCRIPTIONAL REGULATOR, MARR"/>
    <property type="match status" value="1"/>
</dbReference>
<proteinExistence type="predicted"/>
<dbReference type="EMBL" id="JAEINI020000003">
    <property type="protein sequence ID" value="MCB5226372.1"/>
    <property type="molecule type" value="Genomic_DNA"/>
</dbReference>
<evidence type="ECO:0000313" key="6">
    <source>
        <dbReference type="Proteomes" id="UP000633814"/>
    </source>
</evidence>
<organism evidence="5 6">
    <name type="scientific">Alishewanella maricola</name>
    <dbReference type="NCBI Taxonomy" id="2795740"/>
    <lineage>
        <taxon>Bacteria</taxon>
        <taxon>Pseudomonadati</taxon>
        <taxon>Pseudomonadota</taxon>
        <taxon>Gammaproteobacteria</taxon>
        <taxon>Alteromonadales</taxon>
        <taxon>Alteromonadaceae</taxon>
        <taxon>Alishewanella</taxon>
    </lineage>
</organism>
<accession>A0ABS8C223</accession>
<keyword evidence="6" id="KW-1185">Reference proteome</keyword>
<name>A0ABS8C223_9ALTE</name>
<comment type="caution">
    <text evidence="5">The sequence shown here is derived from an EMBL/GenBank/DDBJ whole genome shotgun (WGS) entry which is preliminary data.</text>
</comment>
<dbReference type="InterPro" id="IPR023187">
    <property type="entry name" value="Tscrpt_reg_MarR-type_CS"/>
</dbReference>
<dbReference type="InterPro" id="IPR036388">
    <property type="entry name" value="WH-like_DNA-bd_sf"/>
</dbReference>
<dbReference type="Pfam" id="PF12802">
    <property type="entry name" value="MarR_2"/>
    <property type="match status" value="1"/>
</dbReference>
<dbReference type="SMART" id="SM00347">
    <property type="entry name" value="HTH_MARR"/>
    <property type="match status" value="1"/>
</dbReference>
<dbReference type="Gene3D" id="1.10.10.10">
    <property type="entry name" value="Winged helix-like DNA-binding domain superfamily/Winged helix DNA-binding domain"/>
    <property type="match status" value="1"/>
</dbReference>
<evidence type="ECO:0000259" key="4">
    <source>
        <dbReference type="PROSITE" id="PS50995"/>
    </source>
</evidence>
<keyword evidence="2" id="KW-0238">DNA-binding</keyword>
<dbReference type="SUPFAM" id="SSF46785">
    <property type="entry name" value="Winged helix' DNA-binding domain"/>
    <property type="match status" value="1"/>
</dbReference>
<reference evidence="5 6" key="1">
    <citation type="submission" date="2021-10" db="EMBL/GenBank/DDBJ databases">
        <title>Alishewanella koreense sp. nov. isolated from seawater of southwestern coast in South Korea and the proposal for the reclassification of Rheinheimera perlucida and Rheinheimera tuosuensis as Arsukibacterium perlucida and Arsukibacterium tuosuensis.</title>
        <authorList>
            <person name="Kim K.H."/>
            <person name="Ruan W."/>
            <person name="Kim K.R."/>
            <person name="Baek J.H."/>
            <person name="Jeon C.O."/>
        </authorList>
    </citation>
    <scope>NUCLEOTIDE SEQUENCE [LARGE SCALE GENOMIC DNA]</scope>
    <source>
        <strain evidence="5 6">16-MA</strain>
    </source>
</reference>
<feature type="domain" description="HTH marR-type" evidence="4">
    <location>
        <begin position="22"/>
        <end position="157"/>
    </location>
</feature>
<dbReference type="PROSITE" id="PS50995">
    <property type="entry name" value="HTH_MARR_2"/>
    <property type="match status" value="1"/>
</dbReference>
<dbReference type="PRINTS" id="PR00598">
    <property type="entry name" value="HTHMARR"/>
</dbReference>
<dbReference type="Proteomes" id="UP000633814">
    <property type="component" value="Unassembled WGS sequence"/>
</dbReference>
<dbReference type="PANTHER" id="PTHR42756:SF1">
    <property type="entry name" value="TRANSCRIPTIONAL REPRESSOR OF EMRAB OPERON"/>
    <property type="match status" value="1"/>
</dbReference>
<protein>
    <submittedName>
        <fullName evidence="5">MarR family transcriptional regulator</fullName>
    </submittedName>
</protein>
<dbReference type="PROSITE" id="PS01117">
    <property type="entry name" value="HTH_MARR_1"/>
    <property type="match status" value="1"/>
</dbReference>
<evidence type="ECO:0000256" key="1">
    <source>
        <dbReference type="ARBA" id="ARBA00023015"/>
    </source>
</evidence>
<evidence type="ECO:0000256" key="3">
    <source>
        <dbReference type="ARBA" id="ARBA00023163"/>
    </source>
</evidence>
<keyword evidence="3" id="KW-0804">Transcription</keyword>
<keyword evidence="1" id="KW-0805">Transcription regulation</keyword>